<reference evidence="7" key="2">
    <citation type="journal article" date="2023" name="Infect Dis Poverty">
        <title>Chromosome-scale genome of the human blood fluke Schistosoma mekongi and its implications for public health.</title>
        <authorList>
            <person name="Zhou M."/>
            <person name="Xu L."/>
            <person name="Xu D."/>
            <person name="Chen W."/>
            <person name="Khan J."/>
            <person name="Hu Y."/>
            <person name="Huang H."/>
            <person name="Wei H."/>
            <person name="Zhang Y."/>
            <person name="Chusongsang P."/>
            <person name="Tanasarnprasert K."/>
            <person name="Hu X."/>
            <person name="Limpanont Y."/>
            <person name="Lv Z."/>
        </authorList>
    </citation>
    <scope>NUCLEOTIDE SEQUENCE</scope>
    <source>
        <strain evidence="7">LV_2022a</strain>
    </source>
</reference>
<dbReference type="EMBL" id="JALJAT010000006">
    <property type="protein sequence ID" value="KAK4468370.1"/>
    <property type="molecule type" value="Genomic_DNA"/>
</dbReference>
<keyword evidence="2" id="KW-0548">Nucleotidyltransferase</keyword>
<gene>
    <name evidence="7" type="ORF">MN116_000162</name>
</gene>
<name>A0AAE2D2X3_SCHME</name>
<dbReference type="AlphaFoldDB" id="A0AAE2D2X3"/>
<reference evidence="7" key="1">
    <citation type="submission" date="2022-04" db="EMBL/GenBank/DDBJ databases">
        <authorList>
            <person name="Xu L."/>
            <person name="Lv Z."/>
        </authorList>
    </citation>
    <scope>NUCLEOTIDE SEQUENCE</scope>
    <source>
        <strain evidence="7">LV_2022a</strain>
    </source>
</reference>
<dbReference type="GO" id="GO:0004519">
    <property type="term" value="F:endonuclease activity"/>
    <property type="evidence" value="ECO:0007669"/>
    <property type="project" value="UniProtKB-KW"/>
</dbReference>
<evidence type="ECO:0000256" key="5">
    <source>
        <dbReference type="SAM" id="Coils"/>
    </source>
</evidence>
<evidence type="ECO:0000256" key="3">
    <source>
        <dbReference type="ARBA" id="ARBA00022722"/>
    </source>
</evidence>
<dbReference type="InterPro" id="IPR050951">
    <property type="entry name" value="Retrovirus_Pol_polyprotein"/>
</dbReference>
<dbReference type="GO" id="GO:0016779">
    <property type="term" value="F:nucleotidyltransferase activity"/>
    <property type="evidence" value="ECO:0007669"/>
    <property type="project" value="UniProtKB-KW"/>
</dbReference>
<dbReference type="Proteomes" id="UP001292079">
    <property type="component" value="Unassembled WGS sequence"/>
</dbReference>
<keyword evidence="3" id="KW-0540">Nuclease</keyword>
<keyword evidence="4" id="KW-0255">Endonuclease</keyword>
<dbReference type="Gene3D" id="2.40.70.10">
    <property type="entry name" value="Acid Proteases"/>
    <property type="match status" value="1"/>
</dbReference>
<dbReference type="SUPFAM" id="SSF50630">
    <property type="entry name" value="Acid proteases"/>
    <property type="match status" value="1"/>
</dbReference>
<keyword evidence="5" id="KW-0175">Coiled coil</keyword>
<comment type="caution">
    <text evidence="7">The sequence shown here is derived from an EMBL/GenBank/DDBJ whole genome shotgun (WGS) entry which is preliminary data.</text>
</comment>
<evidence type="ECO:0000313" key="8">
    <source>
        <dbReference type="Proteomes" id="UP001292079"/>
    </source>
</evidence>
<evidence type="ECO:0000313" key="7">
    <source>
        <dbReference type="EMBL" id="KAK4468370.1"/>
    </source>
</evidence>
<evidence type="ECO:0000256" key="2">
    <source>
        <dbReference type="ARBA" id="ARBA00022695"/>
    </source>
</evidence>
<proteinExistence type="predicted"/>
<organism evidence="7 8">
    <name type="scientific">Schistosoma mekongi</name>
    <name type="common">Parasitic worm</name>
    <dbReference type="NCBI Taxonomy" id="38744"/>
    <lineage>
        <taxon>Eukaryota</taxon>
        <taxon>Metazoa</taxon>
        <taxon>Spiralia</taxon>
        <taxon>Lophotrochozoa</taxon>
        <taxon>Platyhelminthes</taxon>
        <taxon>Trematoda</taxon>
        <taxon>Digenea</taxon>
        <taxon>Strigeidida</taxon>
        <taxon>Schistosomatoidea</taxon>
        <taxon>Schistosomatidae</taxon>
        <taxon>Schistosoma</taxon>
    </lineage>
</organism>
<feature type="coiled-coil region" evidence="5">
    <location>
        <begin position="5"/>
        <end position="32"/>
    </location>
</feature>
<evidence type="ECO:0000256" key="1">
    <source>
        <dbReference type="ARBA" id="ARBA00022679"/>
    </source>
</evidence>
<dbReference type="PANTHER" id="PTHR37984">
    <property type="entry name" value="PROTEIN CBG26694"/>
    <property type="match status" value="1"/>
</dbReference>
<evidence type="ECO:0000259" key="6">
    <source>
        <dbReference type="Pfam" id="PF23309"/>
    </source>
</evidence>
<dbReference type="CDD" id="cd05484">
    <property type="entry name" value="retropepsin_like_LTR_2"/>
    <property type="match status" value="1"/>
</dbReference>
<keyword evidence="4" id="KW-0378">Hydrolase</keyword>
<dbReference type="InterPro" id="IPR034128">
    <property type="entry name" value="K02A2.6-like"/>
</dbReference>
<keyword evidence="8" id="KW-1185">Reference proteome</keyword>
<dbReference type="InterPro" id="IPR055510">
    <property type="entry name" value="DUF7083"/>
</dbReference>
<accession>A0AAE2D2X3</accession>
<dbReference type="InterPro" id="IPR021109">
    <property type="entry name" value="Peptidase_aspartic_dom_sf"/>
</dbReference>
<sequence length="594" mass="68307">MNITFEQLEAYMERQEKRFEESQIRIMEALMQKMLLNQQSPTSSERQVSLNESVISAIHEFHFDGVAGVTFDSWFKKYEDLFRIDLCRMDDASKVRVLLRKLGTIEHERYSNFILPKNPRDFSFDETVQTLSQIFGEQSSLFNIRYQCLKIMKNPGDDWVRHAGIVNRECERFKLSSMSEDQFKCLVFVCSLHSPEDADIRTRILSKLEHCPSMTLQEVTTECQRLVNLKHDTSLIENGSRFLHVNALERTDLQGSRAQNYRNGSGKPPSPCWLCGDWHFKRFCPFKNHRCTTCLRKGHKESRCRTRKRRQPKVYSRRFKPRTAKVTIARNRTTSHSRRKYVSVKINGYGARLQLDTASDITLISRRTWDKIGRPRIYPTQQTARSASGGMLNIAGEIYCPVTVKGVTQEGVIFVTERPSLDLLGLDWLEKLKLIDRPISMICNNVSTMIIEEKSIGEKQAALETYAQIISEVEQPLDDKRAAASEVFTKSHSAYPNKRAQSIAANPVQKVISRTVSRLSVSPMKLYHSAQRCIKNKKIATVVNARSRHGQVLDFPTHPRSCNNVALMTMHLQRNEVLFLPLHKQPTTFRGGGA</sequence>
<dbReference type="Pfam" id="PF23309">
    <property type="entry name" value="DUF7083"/>
    <property type="match status" value="1"/>
</dbReference>
<keyword evidence="1" id="KW-0808">Transferase</keyword>
<feature type="domain" description="DUF7083" evidence="6">
    <location>
        <begin position="54"/>
        <end position="138"/>
    </location>
</feature>
<protein>
    <recommendedName>
        <fullName evidence="6">DUF7083 domain-containing protein</fullName>
    </recommendedName>
</protein>
<evidence type="ECO:0000256" key="4">
    <source>
        <dbReference type="ARBA" id="ARBA00022759"/>
    </source>
</evidence>
<dbReference type="PANTHER" id="PTHR37984:SF5">
    <property type="entry name" value="PROTEIN NYNRIN-LIKE"/>
    <property type="match status" value="1"/>
</dbReference>